<reference evidence="1" key="1">
    <citation type="journal article" date="2021" name="Proc. Natl. Acad. Sci. U.S.A.">
        <title>A Catalog of Tens of Thousands of Viruses from Human Metagenomes Reveals Hidden Associations with Chronic Diseases.</title>
        <authorList>
            <person name="Tisza M.J."/>
            <person name="Buck C.B."/>
        </authorList>
    </citation>
    <scope>NUCLEOTIDE SEQUENCE</scope>
    <source>
        <strain evidence="1">CtepM7</strain>
    </source>
</reference>
<sequence>MPEYTAIAAQTVAANQNVLFTEAPIPCTKGLVTHRAGSGLFNLRGNCSQCRVRYKVDFIGNIAISTGGTPGPISVAIAVDGEPLPSSVATVTPAAAGAFFNVAASEYVDVTKGCSASLSIRNVSGEDIDVRNANLIITRVC</sequence>
<proteinExistence type="predicted"/>
<accession>A0A8S5N9H4</accession>
<organism evidence="1">
    <name type="scientific">Siphoviridae sp. ctepM7</name>
    <dbReference type="NCBI Taxonomy" id="2826408"/>
    <lineage>
        <taxon>Viruses</taxon>
        <taxon>Duplodnaviria</taxon>
        <taxon>Heunggongvirae</taxon>
        <taxon>Uroviricota</taxon>
        <taxon>Caudoviricetes</taxon>
    </lineage>
</organism>
<dbReference type="EMBL" id="BK015101">
    <property type="protein sequence ID" value="DAD91039.1"/>
    <property type="molecule type" value="Genomic_DNA"/>
</dbReference>
<evidence type="ECO:0000313" key="1">
    <source>
        <dbReference type="EMBL" id="DAD91039.1"/>
    </source>
</evidence>
<protein>
    <submittedName>
        <fullName evidence="1">Uncharacterized protein</fullName>
    </submittedName>
</protein>
<name>A0A8S5N9H4_9CAUD</name>